<organism evidence="2 3">
    <name type="scientific">Ameca splendens</name>
    <dbReference type="NCBI Taxonomy" id="208324"/>
    <lineage>
        <taxon>Eukaryota</taxon>
        <taxon>Metazoa</taxon>
        <taxon>Chordata</taxon>
        <taxon>Craniata</taxon>
        <taxon>Vertebrata</taxon>
        <taxon>Euteleostomi</taxon>
        <taxon>Actinopterygii</taxon>
        <taxon>Neopterygii</taxon>
        <taxon>Teleostei</taxon>
        <taxon>Neoteleostei</taxon>
        <taxon>Acanthomorphata</taxon>
        <taxon>Ovalentaria</taxon>
        <taxon>Atherinomorphae</taxon>
        <taxon>Cyprinodontiformes</taxon>
        <taxon>Goodeidae</taxon>
        <taxon>Ameca</taxon>
    </lineage>
</organism>
<dbReference type="EMBL" id="JAHRIP010039324">
    <property type="protein sequence ID" value="MEQ2296014.1"/>
    <property type="molecule type" value="Genomic_DNA"/>
</dbReference>
<reference evidence="2 3" key="1">
    <citation type="submission" date="2021-06" db="EMBL/GenBank/DDBJ databases">
        <authorList>
            <person name="Palmer J.M."/>
        </authorList>
    </citation>
    <scope>NUCLEOTIDE SEQUENCE [LARGE SCALE GENOMIC DNA]</scope>
    <source>
        <strain evidence="2 3">AS_MEX2019</strain>
        <tissue evidence="2">Muscle</tissue>
    </source>
</reference>
<dbReference type="Proteomes" id="UP001469553">
    <property type="component" value="Unassembled WGS sequence"/>
</dbReference>
<evidence type="ECO:0000313" key="3">
    <source>
        <dbReference type="Proteomes" id="UP001469553"/>
    </source>
</evidence>
<feature type="chain" id="PRO_5046907489" description="Secreted protein" evidence="1">
    <location>
        <begin position="27"/>
        <end position="105"/>
    </location>
</feature>
<accession>A0ABV0YQR1</accession>
<evidence type="ECO:0008006" key="4">
    <source>
        <dbReference type="Google" id="ProtNLM"/>
    </source>
</evidence>
<keyword evidence="3" id="KW-1185">Reference proteome</keyword>
<proteinExistence type="predicted"/>
<evidence type="ECO:0000313" key="2">
    <source>
        <dbReference type="EMBL" id="MEQ2296014.1"/>
    </source>
</evidence>
<keyword evidence="1" id="KW-0732">Signal</keyword>
<evidence type="ECO:0000256" key="1">
    <source>
        <dbReference type="SAM" id="SignalP"/>
    </source>
</evidence>
<name>A0ABV0YQR1_9TELE</name>
<sequence length="105" mass="11297">MQERRGLQPPLLLLVVLLPILLLVEEEEEERDGGRGSTEDNGRAASVQNPVCLGLPLLMCLWELIATAAMTVRRPSSCSSLLPPSLSLLPSPPSPCLSLTSSCFD</sequence>
<feature type="signal peptide" evidence="1">
    <location>
        <begin position="1"/>
        <end position="26"/>
    </location>
</feature>
<comment type="caution">
    <text evidence="2">The sequence shown here is derived from an EMBL/GenBank/DDBJ whole genome shotgun (WGS) entry which is preliminary data.</text>
</comment>
<gene>
    <name evidence="2" type="ORF">AMECASPLE_020450</name>
</gene>
<protein>
    <recommendedName>
        <fullName evidence="4">Secreted protein</fullName>
    </recommendedName>
</protein>